<evidence type="ECO:0000313" key="4">
    <source>
        <dbReference type="Proteomes" id="UP000314294"/>
    </source>
</evidence>
<comment type="caution">
    <text evidence="3">The sequence shown here is derived from an EMBL/GenBank/DDBJ whole genome shotgun (WGS) entry which is preliminary data.</text>
</comment>
<organism evidence="3 4">
    <name type="scientific">Liparis tanakae</name>
    <name type="common">Tanaka's snailfish</name>
    <dbReference type="NCBI Taxonomy" id="230148"/>
    <lineage>
        <taxon>Eukaryota</taxon>
        <taxon>Metazoa</taxon>
        <taxon>Chordata</taxon>
        <taxon>Craniata</taxon>
        <taxon>Vertebrata</taxon>
        <taxon>Euteleostomi</taxon>
        <taxon>Actinopterygii</taxon>
        <taxon>Neopterygii</taxon>
        <taxon>Teleostei</taxon>
        <taxon>Neoteleostei</taxon>
        <taxon>Acanthomorphata</taxon>
        <taxon>Eupercaria</taxon>
        <taxon>Perciformes</taxon>
        <taxon>Cottioidei</taxon>
        <taxon>Cottales</taxon>
        <taxon>Liparidae</taxon>
        <taxon>Liparis</taxon>
    </lineage>
</organism>
<evidence type="ECO:0000256" key="1">
    <source>
        <dbReference type="SAM" id="MobiDB-lite"/>
    </source>
</evidence>
<protein>
    <submittedName>
        <fullName evidence="3">Uncharacterized protein</fullName>
    </submittedName>
</protein>
<feature type="region of interest" description="Disordered" evidence="1">
    <location>
        <begin position="66"/>
        <end position="103"/>
    </location>
</feature>
<dbReference type="AlphaFoldDB" id="A0A4Z2J352"/>
<keyword evidence="2" id="KW-0732">Signal</keyword>
<feature type="compositionally biased region" description="Basic and acidic residues" evidence="1">
    <location>
        <begin position="66"/>
        <end position="81"/>
    </location>
</feature>
<evidence type="ECO:0000256" key="2">
    <source>
        <dbReference type="SAM" id="SignalP"/>
    </source>
</evidence>
<reference evidence="3 4" key="1">
    <citation type="submission" date="2019-03" db="EMBL/GenBank/DDBJ databases">
        <title>First draft genome of Liparis tanakae, snailfish: a comprehensive survey of snailfish specific genes.</title>
        <authorList>
            <person name="Kim W."/>
            <person name="Song I."/>
            <person name="Jeong J.-H."/>
            <person name="Kim D."/>
            <person name="Kim S."/>
            <person name="Ryu S."/>
            <person name="Song J.Y."/>
            <person name="Lee S.K."/>
        </authorList>
    </citation>
    <scope>NUCLEOTIDE SEQUENCE [LARGE SCALE GENOMIC DNA]</scope>
    <source>
        <tissue evidence="3">Muscle</tissue>
    </source>
</reference>
<sequence length="103" mass="11651">MHLDPHPSPRRGMFLRLLVSDLVCCEFLQGPGTVPLIKKKHVVVWANDGDAVFIREFTLIRRDHLAEEPLHDGGQKPEDPGRLVGNETDLPNTLYPIPQEGHR</sequence>
<feature type="chain" id="PRO_5021375812" evidence="2">
    <location>
        <begin position="26"/>
        <end position="103"/>
    </location>
</feature>
<dbReference type="EMBL" id="SRLO01000030">
    <property type="protein sequence ID" value="TNN83922.1"/>
    <property type="molecule type" value="Genomic_DNA"/>
</dbReference>
<evidence type="ECO:0000313" key="3">
    <source>
        <dbReference type="EMBL" id="TNN83922.1"/>
    </source>
</evidence>
<dbReference type="Proteomes" id="UP000314294">
    <property type="component" value="Unassembled WGS sequence"/>
</dbReference>
<feature type="signal peptide" evidence="2">
    <location>
        <begin position="1"/>
        <end position="25"/>
    </location>
</feature>
<proteinExistence type="predicted"/>
<name>A0A4Z2J352_9TELE</name>
<accession>A0A4Z2J352</accession>
<gene>
    <name evidence="3" type="ORF">EYF80_005793</name>
</gene>
<keyword evidence="4" id="KW-1185">Reference proteome</keyword>